<reference evidence="10 11" key="1">
    <citation type="submission" date="2018-06" db="EMBL/GenBank/DDBJ databases">
        <authorList>
            <consortium name="Pathogen Informatics"/>
            <person name="Doyle S."/>
        </authorList>
    </citation>
    <scope>NUCLEOTIDE SEQUENCE [LARGE SCALE GENOMIC DNA]</scope>
    <source>
        <strain evidence="10 11">NCTC12360</strain>
    </source>
</reference>
<keyword evidence="11" id="KW-1185">Reference proteome</keyword>
<dbReference type="InterPro" id="IPR027417">
    <property type="entry name" value="P-loop_NTPase"/>
</dbReference>
<evidence type="ECO:0000256" key="2">
    <source>
        <dbReference type="ARBA" id="ARBA00005417"/>
    </source>
</evidence>
<keyword evidence="3" id="KW-0813">Transport</keyword>
<comment type="subcellular location">
    <subcellularLocation>
        <location evidence="1">Cell membrane</location>
        <topology evidence="1">Peripheral membrane protein</topology>
    </subcellularLocation>
</comment>
<evidence type="ECO:0000256" key="3">
    <source>
        <dbReference type="ARBA" id="ARBA00022448"/>
    </source>
</evidence>
<evidence type="ECO:0000313" key="10">
    <source>
        <dbReference type="EMBL" id="STD82674.1"/>
    </source>
</evidence>
<keyword evidence="6" id="KW-0067">ATP-binding</keyword>
<evidence type="ECO:0000313" key="11">
    <source>
        <dbReference type="Proteomes" id="UP000254807"/>
    </source>
</evidence>
<dbReference type="PANTHER" id="PTHR43553:SF19">
    <property type="entry name" value="HMP_THIAMINE IMPORT ATP-BINDING PROTEIN YKOD-RELATED"/>
    <property type="match status" value="1"/>
</dbReference>
<dbReference type="CDD" id="cd03225">
    <property type="entry name" value="ABC_cobalt_CbiO_domain1"/>
    <property type="match status" value="2"/>
</dbReference>
<feature type="domain" description="ABC transporter" evidence="9">
    <location>
        <begin position="1"/>
        <end position="236"/>
    </location>
</feature>
<evidence type="ECO:0000256" key="7">
    <source>
        <dbReference type="ARBA" id="ARBA00022967"/>
    </source>
</evidence>
<dbReference type="InterPro" id="IPR003439">
    <property type="entry name" value="ABC_transporter-like_ATP-bd"/>
</dbReference>
<sequence length="470" mass="53285">MSLALDSCVFTIDEQKLTATFELAPGEIKGIYGPSGSGKSTLFRLLAGLSDQGFESGHYVIDEKDFTDLSPSQRIASVSLMFQNPDTQFCMRTPREELLFCLENRAIPLNEMTRRVESALDFCEIRHLEDRVLTTLSGGEKQLVALACCLVLESRYLLLDEPFANLDSLTTQSLLKKLTEVQLKKKIGILLIDHQVAPVADWVQEWLLLTDAFQSVPSQLLLEQEEQLRQTMIKPPPTAIEQQPLLRFENFRLPIGRHSLLIKDEVFSTGERIGITGKSGIGKSTFFKALLQQVPYDGTIYYQEQCLTSRSRPFDRMSWVMQNPQDQFLASSVAQELANGQEREDLSEKLNQLGLWEKQEDSPFLLSQGQQRRLAVACLIDREIPILLVDEPTYGQDLRQSWQLMSLLADKAASGTLVFIISHDLRLLSDFCDRTFDFNHFVKESFDEVPKPNSQAADFIRAGFARLFSK</sequence>
<gene>
    <name evidence="10" type="primary">ykoD_1</name>
    <name evidence="10" type="ORF">NCTC12360_01107</name>
</gene>
<evidence type="ECO:0000256" key="6">
    <source>
        <dbReference type="ARBA" id="ARBA00022840"/>
    </source>
</evidence>
<dbReference type="SUPFAM" id="SSF52540">
    <property type="entry name" value="P-loop containing nucleoside triphosphate hydrolases"/>
    <property type="match status" value="2"/>
</dbReference>
<evidence type="ECO:0000256" key="1">
    <source>
        <dbReference type="ARBA" id="ARBA00004202"/>
    </source>
</evidence>
<dbReference type="AlphaFoldDB" id="A0A376H0K1"/>
<dbReference type="EMBL" id="UFYW01000001">
    <property type="protein sequence ID" value="STD82674.1"/>
    <property type="molecule type" value="Genomic_DNA"/>
</dbReference>
<dbReference type="GO" id="GO:0043190">
    <property type="term" value="C:ATP-binding cassette (ABC) transporter complex"/>
    <property type="evidence" value="ECO:0007669"/>
    <property type="project" value="TreeGrafter"/>
</dbReference>
<keyword evidence="4" id="KW-1003">Cell membrane</keyword>
<organism evidence="10 11">
    <name type="scientific">Enterococcus gallinarum</name>
    <dbReference type="NCBI Taxonomy" id="1353"/>
    <lineage>
        <taxon>Bacteria</taxon>
        <taxon>Bacillati</taxon>
        <taxon>Bacillota</taxon>
        <taxon>Bacilli</taxon>
        <taxon>Lactobacillales</taxon>
        <taxon>Enterococcaceae</taxon>
        <taxon>Enterococcus</taxon>
    </lineage>
</organism>
<evidence type="ECO:0000259" key="9">
    <source>
        <dbReference type="PROSITE" id="PS50893"/>
    </source>
</evidence>
<accession>A0A376H0K1</accession>
<dbReference type="GO" id="GO:0016887">
    <property type="term" value="F:ATP hydrolysis activity"/>
    <property type="evidence" value="ECO:0007669"/>
    <property type="project" value="InterPro"/>
</dbReference>
<dbReference type="Gene3D" id="3.40.50.300">
    <property type="entry name" value="P-loop containing nucleotide triphosphate hydrolases"/>
    <property type="match status" value="2"/>
</dbReference>
<dbReference type="InterPro" id="IPR015856">
    <property type="entry name" value="ABC_transpr_CbiO/EcfA_su"/>
</dbReference>
<keyword evidence="5" id="KW-0547">Nucleotide-binding</keyword>
<name>A0A376H0K1_ENTGA</name>
<dbReference type="SMART" id="SM00382">
    <property type="entry name" value="AAA"/>
    <property type="match status" value="2"/>
</dbReference>
<dbReference type="GO" id="GO:0005524">
    <property type="term" value="F:ATP binding"/>
    <property type="evidence" value="ECO:0007669"/>
    <property type="project" value="UniProtKB-KW"/>
</dbReference>
<dbReference type="PROSITE" id="PS00211">
    <property type="entry name" value="ABC_TRANSPORTER_1"/>
    <property type="match status" value="2"/>
</dbReference>
<protein>
    <submittedName>
        <fullName evidence="10">ABC-type cobalt transport system, ATPase component</fullName>
        <ecNumber evidence="10">3.6.3.-</ecNumber>
    </submittedName>
</protein>
<dbReference type="InterPro" id="IPR050095">
    <property type="entry name" value="ECF_ABC_transporter_ATP-bd"/>
</dbReference>
<dbReference type="InterPro" id="IPR003593">
    <property type="entry name" value="AAA+_ATPase"/>
</dbReference>
<dbReference type="GO" id="GO:0042626">
    <property type="term" value="F:ATPase-coupled transmembrane transporter activity"/>
    <property type="evidence" value="ECO:0007669"/>
    <property type="project" value="TreeGrafter"/>
</dbReference>
<evidence type="ECO:0000256" key="4">
    <source>
        <dbReference type="ARBA" id="ARBA00022475"/>
    </source>
</evidence>
<dbReference type="PANTHER" id="PTHR43553">
    <property type="entry name" value="HEAVY METAL TRANSPORTER"/>
    <property type="match status" value="1"/>
</dbReference>
<dbReference type="InterPro" id="IPR017871">
    <property type="entry name" value="ABC_transporter-like_CS"/>
</dbReference>
<dbReference type="RefSeq" id="WP_060814226.1">
    <property type="nucleotide sequence ID" value="NZ_JBHULA010000043.1"/>
</dbReference>
<dbReference type="Pfam" id="PF00005">
    <property type="entry name" value="ABC_tran"/>
    <property type="match status" value="2"/>
</dbReference>
<proteinExistence type="inferred from homology"/>
<keyword evidence="7" id="KW-1278">Translocase</keyword>
<comment type="similarity">
    <text evidence="2">Belongs to the ABC transporter superfamily.</text>
</comment>
<dbReference type="EC" id="3.6.3.-" evidence="10"/>
<feature type="domain" description="ABC transporter" evidence="9">
    <location>
        <begin position="240"/>
        <end position="465"/>
    </location>
</feature>
<keyword evidence="8" id="KW-0472">Membrane</keyword>
<evidence type="ECO:0000256" key="8">
    <source>
        <dbReference type="ARBA" id="ARBA00023136"/>
    </source>
</evidence>
<dbReference type="Proteomes" id="UP000254807">
    <property type="component" value="Unassembled WGS sequence"/>
</dbReference>
<dbReference type="OrthoDB" id="501320at2"/>
<dbReference type="PROSITE" id="PS50893">
    <property type="entry name" value="ABC_TRANSPORTER_2"/>
    <property type="match status" value="2"/>
</dbReference>
<evidence type="ECO:0000256" key="5">
    <source>
        <dbReference type="ARBA" id="ARBA00022741"/>
    </source>
</evidence>
<keyword evidence="10" id="KW-0378">Hydrolase</keyword>